<comment type="caution">
    <text evidence="1">The sequence shown here is derived from an EMBL/GenBank/DDBJ whole genome shotgun (WGS) entry which is preliminary data.</text>
</comment>
<proteinExistence type="predicted"/>
<organism evidence="1 2">
    <name type="scientific">Colletotrichum truncatum</name>
    <name type="common">Anthracnose fungus</name>
    <name type="synonym">Colletotrichum capsici</name>
    <dbReference type="NCBI Taxonomy" id="5467"/>
    <lineage>
        <taxon>Eukaryota</taxon>
        <taxon>Fungi</taxon>
        <taxon>Dikarya</taxon>
        <taxon>Ascomycota</taxon>
        <taxon>Pezizomycotina</taxon>
        <taxon>Sordariomycetes</taxon>
        <taxon>Hypocreomycetidae</taxon>
        <taxon>Glomerellales</taxon>
        <taxon>Glomerellaceae</taxon>
        <taxon>Colletotrichum</taxon>
        <taxon>Colletotrichum truncatum species complex</taxon>
    </lineage>
</organism>
<accession>A0ACC3ZEF4</accession>
<keyword evidence="2" id="KW-1185">Reference proteome</keyword>
<reference evidence="1 2" key="1">
    <citation type="journal article" date="2020" name="Phytopathology">
        <title>Genome Sequence Resources of Colletotrichum truncatum, C. plurivorum, C. musicola, and C. sojae: Four Species Pathogenic to Soybean (Glycine max).</title>
        <authorList>
            <person name="Rogerio F."/>
            <person name="Boufleur T.R."/>
            <person name="Ciampi-Guillardi M."/>
            <person name="Sukno S.A."/>
            <person name="Thon M.R."/>
            <person name="Massola Junior N.S."/>
            <person name="Baroncelli R."/>
        </authorList>
    </citation>
    <scope>NUCLEOTIDE SEQUENCE [LARGE SCALE GENOMIC DNA]</scope>
    <source>
        <strain evidence="1 2">CMES1059</strain>
    </source>
</reference>
<sequence length="577" mass="62585">MTTSRDPERDPFPPETSSEQRDEQSQSSDSEDEITEIGRNANGSGKSPDTAPDGAPSAGRNDPAAARTRSRASSTRSRALSIVPRSKRRGLFGQLAVIPEVDCPYDYANRTKWTITLIIAIAAAVSPMGSSIFYPALPQMSVEFGVSPTITNLSVAFYMLAMAIFPLWWSSFSETLGRRTIYLISFTLFVIFSILSAVSVNIEMLIVMRLLGGGASASVQAVGAGTIADIWEPHERGRGMSIFYLGPLCGPLLAPIIGGALAQRFGWQSTMWALAIYGGLVLIMILFCLPETLARPKPPAPPARGVSSEGGGGGGEKVALSRTKTSDSVKVHTKKAAEVLKKSFVDPLSVLLYLRFPPVIITVAFAAITFGALFVVNISVQSTFSKEPYGFSQLIIGLFYFPAGIGYFLASLLGGRWLDLIMAREAKKAGRYDANGKLVMLPEDRMRENAWIAATVYPASLIFYGWVVQKGLFWFVPCISLFTFGASSMLVFGAATTMLTEFMPKRSSGGVAVNNFVRNIFSCVGAIAAQPVINAIGNGWLFTILGIFTWITGYLCVWVLRKKAPEWRKSMDEALNK</sequence>
<evidence type="ECO:0000313" key="1">
    <source>
        <dbReference type="EMBL" id="KAL0942454.1"/>
    </source>
</evidence>
<protein>
    <submittedName>
        <fullName evidence="1">MFS multidrug resistance</fullName>
    </submittedName>
</protein>
<gene>
    <name evidence="1" type="ORF">CTRU02_200340</name>
</gene>
<dbReference type="Proteomes" id="UP000805649">
    <property type="component" value="Unassembled WGS sequence"/>
</dbReference>
<evidence type="ECO:0000313" key="2">
    <source>
        <dbReference type="Proteomes" id="UP000805649"/>
    </source>
</evidence>
<dbReference type="EMBL" id="VUJX02000001">
    <property type="protein sequence ID" value="KAL0942454.1"/>
    <property type="molecule type" value="Genomic_DNA"/>
</dbReference>
<name>A0ACC3ZEF4_COLTU</name>